<feature type="compositionally biased region" description="Basic and acidic residues" evidence="1">
    <location>
        <begin position="232"/>
        <end position="253"/>
    </location>
</feature>
<evidence type="ECO:0000313" key="2">
    <source>
        <dbReference type="EMBL" id="WLQ64734.1"/>
    </source>
</evidence>
<gene>
    <name evidence="2" type="ORF">P8A20_14515</name>
</gene>
<dbReference type="Proteomes" id="UP001224433">
    <property type="component" value="Chromosome"/>
</dbReference>
<feature type="region of interest" description="Disordered" evidence="1">
    <location>
        <begin position="31"/>
        <end position="82"/>
    </location>
</feature>
<proteinExistence type="predicted"/>
<dbReference type="EMBL" id="CP120983">
    <property type="protein sequence ID" value="WLQ64734.1"/>
    <property type="molecule type" value="Genomic_DNA"/>
</dbReference>
<organism evidence="2 3">
    <name type="scientific">Streptomyces glycanivorans</name>
    <dbReference type="NCBI Taxonomy" id="3033808"/>
    <lineage>
        <taxon>Bacteria</taxon>
        <taxon>Bacillati</taxon>
        <taxon>Actinomycetota</taxon>
        <taxon>Actinomycetes</taxon>
        <taxon>Kitasatosporales</taxon>
        <taxon>Streptomycetaceae</taxon>
        <taxon>Streptomyces</taxon>
    </lineage>
</organism>
<dbReference type="RefSeq" id="WP_306103623.1">
    <property type="nucleotide sequence ID" value="NZ_CP120983.1"/>
</dbReference>
<accession>A0ABY9JD24</accession>
<feature type="compositionally biased region" description="Low complexity" evidence="1">
    <location>
        <begin position="221"/>
        <end position="231"/>
    </location>
</feature>
<protein>
    <submittedName>
        <fullName evidence="2">Uncharacterized protein</fullName>
    </submittedName>
</protein>
<name>A0ABY9JD24_9ACTN</name>
<sequence length="272" mass="29163">MTEPTNEKLAEDIAGIKEALGKKADNSTVEGLLKRSDVRPKALVDGPEDEAPPGRSTGSGEGATPPGTPDQQDLATQQELQEATASSLWTHVKPAELVGLAFAWQALKFELPTLFNLEIFTEKMLGRMNLFQDAEGRGFHIARNEYGLLLPTRRPANPENGGEGQPTPSDPARPPDPARPSDPARPAGQPTPADPARPAGQPARRRRRNASSPPESPPARPRTAAAQAAPRADPEQQRRLQDALRRTNDESRRAASALRDANGAAADLARTV</sequence>
<feature type="compositionally biased region" description="Pro residues" evidence="1">
    <location>
        <begin position="168"/>
        <end position="180"/>
    </location>
</feature>
<evidence type="ECO:0000256" key="1">
    <source>
        <dbReference type="SAM" id="MobiDB-lite"/>
    </source>
</evidence>
<evidence type="ECO:0000313" key="3">
    <source>
        <dbReference type="Proteomes" id="UP001224433"/>
    </source>
</evidence>
<feature type="compositionally biased region" description="Polar residues" evidence="1">
    <location>
        <begin position="69"/>
        <end position="82"/>
    </location>
</feature>
<keyword evidence="3" id="KW-1185">Reference proteome</keyword>
<feature type="region of interest" description="Disordered" evidence="1">
    <location>
        <begin position="151"/>
        <end position="272"/>
    </location>
</feature>
<feature type="compositionally biased region" description="Basic and acidic residues" evidence="1">
    <location>
        <begin position="32"/>
        <end position="42"/>
    </location>
</feature>
<reference evidence="2 3" key="1">
    <citation type="submission" date="2023-03" db="EMBL/GenBank/DDBJ databases">
        <title>Isolation and description of six Streptomyces strains from soil environments, able to metabolize different microbial glucans.</title>
        <authorList>
            <person name="Widen T."/>
            <person name="Larsbrink J."/>
        </authorList>
    </citation>
    <scope>NUCLEOTIDE SEQUENCE [LARGE SCALE GENOMIC DNA]</scope>
    <source>
        <strain evidence="2 3">Alt3</strain>
    </source>
</reference>